<reference evidence="1 2" key="1">
    <citation type="submission" date="2024-04" db="EMBL/GenBank/DDBJ databases">
        <authorList>
            <person name="Rising A."/>
            <person name="Reimegard J."/>
            <person name="Sonavane S."/>
            <person name="Akerstrom W."/>
            <person name="Nylinder S."/>
            <person name="Hedman E."/>
            <person name="Kallberg Y."/>
        </authorList>
    </citation>
    <scope>NUCLEOTIDE SEQUENCE [LARGE SCALE GENOMIC DNA]</scope>
</reference>
<comment type="caution">
    <text evidence="1">The sequence shown here is derived from an EMBL/GenBank/DDBJ whole genome shotgun (WGS) entry which is preliminary data.</text>
</comment>
<dbReference type="AlphaFoldDB" id="A0AAV2AS10"/>
<feature type="non-terminal residue" evidence="1">
    <location>
        <position position="113"/>
    </location>
</feature>
<evidence type="ECO:0000313" key="2">
    <source>
        <dbReference type="Proteomes" id="UP001497382"/>
    </source>
</evidence>
<gene>
    <name evidence="1" type="ORF">LARSCL_LOCUS14471</name>
</gene>
<organism evidence="1 2">
    <name type="scientific">Larinioides sclopetarius</name>
    <dbReference type="NCBI Taxonomy" id="280406"/>
    <lineage>
        <taxon>Eukaryota</taxon>
        <taxon>Metazoa</taxon>
        <taxon>Ecdysozoa</taxon>
        <taxon>Arthropoda</taxon>
        <taxon>Chelicerata</taxon>
        <taxon>Arachnida</taxon>
        <taxon>Araneae</taxon>
        <taxon>Araneomorphae</taxon>
        <taxon>Entelegynae</taxon>
        <taxon>Araneoidea</taxon>
        <taxon>Araneidae</taxon>
        <taxon>Larinioides</taxon>
    </lineage>
</organism>
<accession>A0AAV2AS10</accession>
<proteinExistence type="predicted"/>
<sequence length="113" mass="13236">MQKYSRKIAMTDSRFITPFFPSLCHYATIRLAVPLFKKFGRETLDRVFDEIQDESSNASGDVTEGNSDVISRRAKSILLLIDKSSRRKVMKAIRGLHRAINYWRFDHWDILKI</sequence>
<dbReference type="EMBL" id="CAXIEN010000209">
    <property type="protein sequence ID" value="CAL1286838.1"/>
    <property type="molecule type" value="Genomic_DNA"/>
</dbReference>
<name>A0AAV2AS10_9ARAC</name>
<dbReference type="Proteomes" id="UP001497382">
    <property type="component" value="Unassembled WGS sequence"/>
</dbReference>
<evidence type="ECO:0000313" key="1">
    <source>
        <dbReference type="EMBL" id="CAL1286838.1"/>
    </source>
</evidence>
<keyword evidence="2" id="KW-1185">Reference proteome</keyword>
<protein>
    <submittedName>
        <fullName evidence="1">Uncharacterized protein</fullName>
    </submittedName>
</protein>